<dbReference type="AlphaFoldDB" id="A0A1G7FAH8"/>
<dbReference type="InterPro" id="IPR017850">
    <property type="entry name" value="Alkaline_phosphatase_core_sf"/>
</dbReference>
<dbReference type="RefSeq" id="WP_091870011.1">
    <property type="nucleotide sequence ID" value="NZ_FNAO01000007.1"/>
</dbReference>
<organism evidence="1 2">
    <name type="scientific">Pricia antarctica</name>
    <dbReference type="NCBI Taxonomy" id="641691"/>
    <lineage>
        <taxon>Bacteria</taxon>
        <taxon>Pseudomonadati</taxon>
        <taxon>Bacteroidota</taxon>
        <taxon>Flavobacteriia</taxon>
        <taxon>Flavobacteriales</taxon>
        <taxon>Flavobacteriaceae</taxon>
        <taxon>Pricia</taxon>
    </lineage>
</organism>
<sequence length="277" mass="31420">MARRNAMDLSGYPFLVAHVDFLPTLATGIEFKAKKPLYGKSIVKTVAGTENSTNRMLVIDTQPNQCPIKGRNPCVMQNKWRLVNEAELYNTVEDPGQNNDIAAEHPDRVEKMQDFYDMWWADIEAYIPYAEIPLGYEEANPVMVTVHDIHSENAIPWNQRLIREGEKALEGYYSFKVVEDGNYRFQLYRYPPESGLALNASAEEIAETSFRDVLPQGRKIYPTKAIVNLGDVALKANVDENRPFAVLEGKLTKGSYRLESNFIDSNGKKNTILLHSN</sequence>
<protein>
    <submittedName>
        <fullName evidence="1">Arylsulfatase B</fullName>
    </submittedName>
</protein>
<evidence type="ECO:0000313" key="1">
    <source>
        <dbReference type="EMBL" id="SDE72970.1"/>
    </source>
</evidence>
<evidence type="ECO:0000313" key="2">
    <source>
        <dbReference type="Proteomes" id="UP000199109"/>
    </source>
</evidence>
<dbReference type="EMBL" id="FNAO01000007">
    <property type="protein sequence ID" value="SDE72970.1"/>
    <property type="molecule type" value="Genomic_DNA"/>
</dbReference>
<dbReference type="Proteomes" id="UP000199109">
    <property type="component" value="Unassembled WGS sequence"/>
</dbReference>
<gene>
    <name evidence="1" type="ORF">SAMN05421636_10734</name>
</gene>
<accession>A0A1G7FAH8</accession>
<dbReference type="STRING" id="641691.SAMN05421636_10734"/>
<name>A0A1G7FAH8_9FLAO</name>
<keyword evidence="2" id="KW-1185">Reference proteome</keyword>
<reference evidence="1 2" key="1">
    <citation type="submission" date="2016-10" db="EMBL/GenBank/DDBJ databases">
        <authorList>
            <person name="de Groot N.N."/>
        </authorList>
    </citation>
    <scope>NUCLEOTIDE SEQUENCE [LARGE SCALE GENOMIC DNA]</scope>
    <source>
        <strain evidence="1 2">DSM 23421</strain>
    </source>
</reference>
<dbReference type="SUPFAM" id="SSF53649">
    <property type="entry name" value="Alkaline phosphatase-like"/>
    <property type="match status" value="1"/>
</dbReference>
<dbReference type="OrthoDB" id="756520at2"/>
<dbReference type="Gene3D" id="3.40.720.10">
    <property type="entry name" value="Alkaline Phosphatase, subunit A"/>
    <property type="match status" value="1"/>
</dbReference>
<proteinExistence type="predicted"/>